<sequence>MKCLSFFWKKAGAREDAQRSSASSSCRGNSISCESSSAEASSKPSIRTIAALCEEKIGSLRAFDLSELHVATSGFSWRTKIGEGGFGSVYRGLLEPSDPQQSEIMQVAIKKLNQGSLQGHKEWMAEIQFLSVVDHPNLVKLVGYCGENTDRGIQRLLVYEFMPNKTLEDHLFTKVQPPLSWRTRLRVALGVAEGLRYLHEGLEIQVIYRDFKASNVLLDEDFEPKLSDFGLAREGPSDGRTHVSTAVVGTYGYAAPEYIKTGHLTTKSDVWSFGIVLFEILTGRRCLDLGRPRSERKLLDWVKEFPVESGRFTMIIDPRLQNRYSISASRYTANLANSCLSTNPKARPTMSQVVESLRHIIG</sequence>
<organism evidence="19 20">
    <name type="scientific">Spirodela intermedia</name>
    <name type="common">Intermediate duckweed</name>
    <dbReference type="NCBI Taxonomy" id="51605"/>
    <lineage>
        <taxon>Eukaryota</taxon>
        <taxon>Viridiplantae</taxon>
        <taxon>Streptophyta</taxon>
        <taxon>Embryophyta</taxon>
        <taxon>Tracheophyta</taxon>
        <taxon>Spermatophyta</taxon>
        <taxon>Magnoliopsida</taxon>
        <taxon>Liliopsida</taxon>
        <taxon>Araceae</taxon>
        <taxon>Lemnoideae</taxon>
        <taxon>Spirodela</taxon>
    </lineage>
</organism>
<evidence type="ECO:0000313" key="19">
    <source>
        <dbReference type="EMBL" id="CAA7403816.1"/>
    </source>
</evidence>
<comment type="catalytic activity">
    <reaction evidence="15">
        <text>L-seryl-[protein] + ATP = O-phospho-L-seryl-[protein] + ADP + H(+)</text>
        <dbReference type="Rhea" id="RHEA:17989"/>
        <dbReference type="Rhea" id="RHEA-COMP:9863"/>
        <dbReference type="Rhea" id="RHEA-COMP:11604"/>
        <dbReference type="ChEBI" id="CHEBI:15378"/>
        <dbReference type="ChEBI" id="CHEBI:29999"/>
        <dbReference type="ChEBI" id="CHEBI:30616"/>
        <dbReference type="ChEBI" id="CHEBI:83421"/>
        <dbReference type="ChEBI" id="CHEBI:456216"/>
        <dbReference type="EC" id="2.7.11.1"/>
    </reaction>
</comment>
<keyword evidence="5" id="KW-0812">Transmembrane</keyword>
<reference evidence="19" key="1">
    <citation type="submission" date="2020-02" db="EMBL/GenBank/DDBJ databases">
        <authorList>
            <person name="Scholz U."/>
            <person name="Mascher M."/>
            <person name="Fiebig A."/>
        </authorList>
    </citation>
    <scope>NUCLEOTIDE SEQUENCE</scope>
</reference>
<dbReference type="EC" id="2.7.11.1" evidence="2"/>
<dbReference type="AlphaFoldDB" id="A0A7I8L2I5"/>
<dbReference type="Gene3D" id="1.10.510.10">
    <property type="entry name" value="Transferase(Phosphotransferase) domain 1"/>
    <property type="match status" value="1"/>
</dbReference>
<evidence type="ECO:0000256" key="7">
    <source>
        <dbReference type="ARBA" id="ARBA00022741"/>
    </source>
</evidence>
<evidence type="ECO:0000256" key="2">
    <source>
        <dbReference type="ARBA" id="ARBA00012513"/>
    </source>
</evidence>
<dbReference type="GO" id="GO:0005524">
    <property type="term" value="F:ATP binding"/>
    <property type="evidence" value="ECO:0007669"/>
    <property type="project" value="UniProtKB-UniRule"/>
</dbReference>
<evidence type="ECO:0000256" key="11">
    <source>
        <dbReference type="ARBA" id="ARBA00023136"/>
    </source>
</evidence>
<dbReference type="InterPro" id="IPR001245">
    <property type="entry name" value="Ser-Thr/Tyr_kinase_cat_dom"/>
</dbReference>
<gene>
    <name evidence="19" type="ORF">SI8410_10014494</name>
</gene>
<evidence type="ECO:0000259" key="18">
    <source>
        <dbReference type="PROSITE" id="PS50011"/>
    </source>
</evidence>
<dbReference type="PANTHER" id="PTHR45621">
    <property type="entry name" value="OS01G0588500 PROTEIN-RELATED"/>
    <property type="match status" value="1"/>
</dbReference>
<dbReference type="InterPro" id="IPR000719">
    <property type="entry name" value="Prot_kinase_dom"/>
</dbReference>
<keyword evidence="20" id="KW-1185">Reference proteome</keyword>
<evidence type="ECO:0000256" key="16">
    <source>
        <dbReference type="PROSITE-ProRule" id="PRU10141"/>
    </source>
</evidence>
<dbReference type="CDD" id="cd14066">
    <property type="entry name" value="STKc_IRAK"/>
    <property type="match status" value="1"/>
</dbReference>
<evidence type="ECO:0000313" key="20">
    <source>
        <dbReference type="Proteomes" id="UP000663760"/>
    </source>
</evidence>
<dbReference type="PROSITE" id="PS00108">
    <property type="entry name" value="PROTEIN_KINASE_ST"/>
    <property type="match status" value="1"/>
</dbReference>
<evidence type="ECO:0000256" key="8">
    <source>
        <dbReference type="ARBA" id="ARBA00022777"/>
    </source>
</evidence>
<evidence type="ECO:0000256" key="14">
    <source>
        <dbReference type="ARBA" id="ARBA00047899"/>
    </source>
</evidence>
<accession>A0A7I8L2I5</accession>
<evidence type="ECO:0000256" key="1">
    <source>
        <dbReference type="ARBA" id="ARBA00004479"/>
    </source>
</evidence>
<keyword evidence="6" id="KW-0732">Signal</keyword>
<evidence type="ECO:0000256" key="10">
    <source>
        <dbReference type="ARBA" id="ARBA00022989"/>
    </source>
</evidence>
<feature type="binding site" evidence="16">
    <location>
        <position position="111"/>
    </location>
    <ligand>
        <name>ATP</name>
        <dbReference type="ChEBI" id="CHEBI:30616"/>
    </ligand>
</feature>
<dbReference type="PROSITE" id="PS00107">
    <property type="entry name" value="PROTEIN_KINASE_ATP"/>
    <property type="match status" value="1"/>
</dbReference>
<dbReference type="InterPro" id="IPR017441">
    <property type="entry name" value="Protein_kinase_ATP_BS"/>
</dbReference>
<keyword evidence="10" id="KW-1133">Transmembrane helix</keyword>
<dbReference type="InterPro" id="IPR011009">
    <property type="entry name" value="Kinase-like_dom_sf"/>
</dbReference>
<keyword evidence="13" id="KW-0325">Glycoprotein</keyword>
<evidence type="ECO:0000256" key="5">
    <source>
        <dbReference type="ARBA" id="ARBA00022692"/>
    </source>
</evidence>
<proteinExistence type="inferred from homology"/>
<comment type="catalytic activity">
    <reaction evidence="14">
        <text>L-threonyl-[protein] + ATP = O-phospho-L-threonyl-[protein] + ADP + H(+)</text>
        <dbReference type="Rhea" id="RHEA:46608"/>
        <dbReference type="Rhea" id="RHEA-COMP:11060"/>
        <dbReference type="Rhea" id="RHEA-COMP:11605"/>
        <dbReference type="ChEBI" id="CHEBI:15378"/>
        <dbReference type="ChEBI" id="CHEBI:30013"/>
        <dbReference type="ChEBI" id="CHEBI:30616"/>
        <dbReference type="ChEBI" id="CHEBI:61977"/>
        <dbReference type="ChEBI" id="CHEBI:456216"/>
        <dbReference type="EC" id="2.7.11.1"/>
    </reaction>
</comment>
<evidence type="ECO:0000256" key="13">
    <source>
        <dbReference type="ARBA" id="ARBA00023180"/>
    </source>
</evidence>
<evidence type="ECO:0000256" key="17">
    <source>
        <dbReference type="RuleBase" id="RU000304"/>
    </source>
</evidence>
<dbReference type="InterPro" id="IPR008271">
    <property type="entry name" value="Ser/Thr_kinase_AS"/>
</dbReference>
<evidence type="ECO:0000256" key="15">
    <source>
        <dbReference type="ARBA" id="ARBA00048679"/>
    </source>
</evidence>
<evidence type="ECO:0000256" key="6">
    <source>
        <dbReference type="ARBA" id="ARBA00022729"/>
    </source>
</evidence>
<feature type="domain" description="Protein kinase" evidence="18">
    <location>
        <begin position="75"/>
        <end position="362"/>
    </location>
</feature>
<dbReference type="GO" id="GO:0016020">
    <property type="term" value="C:membrane"/>
    <property type="evidence" value="ECO:0007669"/>
    <property type="project" value="UniProtKB-SubCell"/>
</dbReference>
<dbReference type="SUPFAM" id="SSF56112">
    <property type="entry name" value="Protein kinase-like (PK-like)"/>
    <property type="match status" value="1"/>
</dbReference>
<dbReference type="InterPro" id="IPR050823">
    <property type="entry name" value="Plant_Ser_Thr_Prot_Kinase"/>
</dbReference>
<evidence type="ECO:0000256" key="9">
    <source>
        <dbReference type="ARBA" id="ARBA00022840"/>
    </source>
</evidence>
<keyword evidence="4" id="KW-0808">Transferase</keyword>
<evidence type="ECO:0000256" key="3">
    <source>
        <dbReference type="ARBA" id="ARBA00022527"/>
    </source>
</evidence>
<dbReference type="GO" id="GO:0004674">
    <property type="term" value="F:protein serine/threonine kinase activity"/>
    <property type="evidence" value="ECO:0007669"/>
    <property type="project" value="UniProtKB-KW"/>
</dbReference>
<keyword evidence="8" id="KW-0418">Kinase</keyword>
<protein>
    <recommendedName>
        <fullName evidence="2">non-specific serine/threonine protein kinase</fullName>
        <ecNumber evidence="2">2.7.11.1</ecNumber>
    </recommendedName>
</protein>
<dbReference type="FunFam" id="1.10.510.10:FF:000287">
    <property type="entry name" value="probable LRR receptor-like serine/threonine-protein kinase RKF3"/>
    <property type="match status" value="1"/>
</dbReference>
<evidence type="ECO:0000256" key="4">
    <source>
        <dbReference type="ARBA" id="ARBA00022679"/>
    </source>
</evidence>
<dbReference type="Gene3D" id="3.30.200.20">
    <property type="entry name" value="Phosphorylase Kinase, domain 1"/>
    <property type="match status" value="1"/>
</dbReference>
<comment type="similarity">
    <text evidence="17">Belongs to the protein kinase superfamily.</text>
</comment>
<dbReference type="Pfam" id="PF07714">
    <property type="entry name" value="PK_Tyr_Ser-Thr"/>
    <property type="match status" value="1"/>
</dbReference>
<keyword evidence="7 16" id="KW-0547">Nucleotide-binding</keyword>
<name>A0A7I8L2I5_SPIIN</name>
<dbReference type="Proteomes" id="UP000663760">
    <property type="component" value="Chromosome 10"/>
</dbReference>
<keyword evidence="9 16" id="KW-0067">ATP-binding</keyword>
<dbReference type="PROSITE" id="PS50011">
    <property type="entry name" value="PROTEIN_KINASE_DOM"/>
    <property type="match status" value="1"/>
</dbReference>
<keyword evidence="3 17" id="KW-0723">Serine/threonine-protein kinase</keyword>
<dbReference type="EMBL" id="LR746273">
    <property type="protein sequence ID" value="CAA7403816.1"/>
    <property type="molecule type" value="Genomic_DNA"/>
</dbReference>
<dbReference type="OrthoDB" id="4062651at2759"/>
<evidence type="ECO:0000256" key="12">
    <source>
        <dbReference type="ARBA" id="ARBA00023170"/>
    </source>
</evidence>
<keyword evidence="12" id="KW-0675">Receptor</keyword>
<comment type="subcellular location">
    <subcellularLocation>
        <location evidence="1">Membrane</location>
        <topology evidence="1">Single-pass type I membrane protein</topology>
    </subcellularLocation>
</comment>
<keyword evidence="11" id="KW-0472">Membrane</keyword>